<organism evidence="2 3">
    <name type="scientific">Rotaria magnacalcarata</name>
    <dbReference type="NCBI Taxonomy" id="392030"/>
    <lineage>
        <taxon>Eukaryota</taxon>
        <taxon>Metazoa</taxon>
        <taxon>Spiralia</taxon>
        <taxon>Gnathifera</taxon>
        <taxon>Rotifera</taxon>
        <taxon>Eurotatoria</taxon>
        <taxon>Bdelloidea</taxon>
        <taxon>Philodinida</taxon>
        <taxon>Philodinidae</taxon>
        <taxon>Rotaria</taxon>
    </lineage>
</organism>
<reference evidence="2" key="1">
    <citation type="submission" date="2021-02" db="EMBL/GenBank/DDBJ databases">
        <authorList>
            <person name="Nowell W R."/>
        </authorList>
    </citation>
    <scope>NUCLEOTIDE SEQUENCE</scope>
</reference>
<feature type="compositionally biased region" description="Basic and acidic residues" evidence="1">
    <location>
        <begin position="15"/>
        <end position="25"/>
    </location>
</feature>
<name>A0A8S2X5V7_9BILA</name>
<feature type="non-terminal residue" evidence="2">
    <location>
        <position position="1"/>
    </location>
</feature>
<dbReference type="EMBL" id="CAJOBI010076497">
    <property type="protein sequence ID" value="CAF4480184.1"/>
    <property type="molecule type" value="Genomic_DNA"/>
</dbReference>
<evidence type="ECO:0000313" key="2">
    <source>
        <dbReference type="EMBL" id="CAF4480184.1"/>
    </source>
</evidence>
<evidence type="ECO:0000256" key="1">
    <source>
        <dbReference type="SAM" id="MobiDB-lite"/>
    </source>
</evidence>
<dbReference type="Proteomes" id="UP000676336">
    <property type="component" value="Unassembled WGS sequence"/>
</dbReference>
<feature type="non-terminal residue" evidence="2">
    <location>
        <position position="82"/>
    </location>
</feature>
<sequence length="82" mass="9364">KSSAPTPLTPPSHPPPKENTKTDEKKKKKKHNSDDDDYFAANIEIDYVPEDIPVKRGDDYYTHFAKVFENFKLDPTGEDNAE</sequence>
<dbReference type="AlphaFoldDB" id="A0A8S2X5V7"/>
<protein>
    <submittedName>
        <fullName evidence="2">Uncharacterized protein</fullName>
    </submittedName>
</protein>
<feature type="region of interest" description="Disordered" evidence="1">
    <location>
        <begin position="1"/>
        <end position="37"/>
    </location>
</feature>
<evidence type="ECO:0000313" key="3">
    <source>
        <dbReference type="Proteomes" id="UP000676336"/>
    </source>
</evidence>
<accession>A0A8S2X5V7</accession>
<gene>
    <name evidence="2" type="ORF">SMN809_LOCUS33993</name>
</gene>
<proteinExistence type="predicted"/>
<comment type="caution">
    <text evidence="2">The sequence shown here is derived from an EMBL/GenBank/DDBJ whole genome shotgun (WGS) entry which is preliminary data.</text>
</comment>